<keyword evidence="4" id="KW-1185">Reference proteome</keyword>
<accession>A0A7X5VI64</accession>
<sequence>MARTRHALAALSLAAVASIVLAACSSGGATPSGSGGGAGSGTPVTGGTLNMLGAGDVDYMDPNLSYYSVGYLNLRMWSRQLFTYPADPNGKNTSPVADLATEIPTAANGGISADGKTYTIKLRPGAKWGTTPARQVTAADVVRGVKRTANPVQPFGGIPDFYHLIVGYQAFADGFAKAPKTVAGIQQYIDKTPLPGVVAKDDTTVVFHLTQQASYFVDMLTLPAFSPAPIEALKYLPGSTELGNNFPSDGPYKVDSWVPTKSISYSRNAAWDPASDPVRKAYVDKIVVNETVTQDSVQQQLQTGTPSADMEWDVAPPPSQLPALQAKKDPKLTIGDTSSSNPYVIYNTASPNNNKALQNPKVRQAISFAINRDHILQVLGGKTLNPPLTHVLPDVITGSKQIDPYPYNPDKAKQLLAEAGYPNLTLKFLYRNAAEGSSKSFQTIQQDLSKVGITVVGVPSPNADFYVKYLQVPSVARRGVWDLSLAGWGADWYGNAALSFFNPLFSGEPSFPPVGSNFGLYNDPETNALIKQAIAAPTVDAAAELWAKADARVMDQAAFYPLTSNKQANYRAEQVNNAVYVPSLQNYDPTNVWLSKDKQGG</sequence>
<evidence type="ECO:0000256" key="1">
    <source>
        <dbReference type="SAM" id="SignalP"/>
    </source>
</evidence>
<dbReference type="EMBL" id="JAASRO010000001">
    <property type="protein sequence ID" value="NIK61740.1"/>
    <property type="molecule type" value="Genomic_DNA"/>
</dbReference>
<evidence type="ECO:0000313" key="3">
    <source>
        <dbReference type="EMBL" id="NIK61740.1"/>
    </source>
</evidence>
<keyword evidence="1" id="KW-0732">Signal</keyword>
<dbReference type="GO" id="GO:0043190">
    <property type="term" value="C:ATP-binding cassette (ABC) transporter complex"/>
    <property type="evidence" value="ECO:0007669"/>
    <property type="project" value="InterPro"/>
</dbReference>
<comment type="caution">
    <text evidence="3">The sequence shown here is derived from an EMBL/GenBank/DDBJ whole genome shotgun (WGS) entry which is preliminary data.</text>
</comment>
<reference evidence="3 4" key="1">
    <citation type="submission" date="2020-03" db="EMBL/GenBank/DDBJ databases">
        <title>Sequencing the genomes of 1000 actinobacteria strains.</title>
        <authorList>
            <person name="Klenk H.-P."/>
        </authorList>
    </citation>
    <scope>NUCLEOTIDE SEQUENCE [LARGE SCALE GENOMIC DNA]</scope>
    <source>
        <strain evidence="3 4">DSM 45490</strain>
    </source>
</reference>
<dbReference type="PANTHER" id="PTHR30290">
    <property type="entry name" value="PERIPLASMIC BINDING COMPONENT OF ABC TRANSPORTER"/>
    <property type="match status" value="1"/>
</dbReference>
<evidence type="ECO:0000259" key="2">
    <source>
        <dbReference type="Pfam" id="PF00496"/>
    </source>
</evidence>
<feature type="signal peptide" evidence="1">
    <location>
        <begin position="1"/>
        <end position="22"/>
    </location>
</feature>
<dbReference type="PIRSF" id="PIRSF002741">
    <property type="entry name" value="MppA"/>
    <property type="match status" value="1"/>
</dbReference>
<protein>
    <submittedName>
        <fullName evidence="3">Peptide/nickel transport system substrate-binding protein</fullName>
    </submittedName>
</protein>
<name>A0A7X5VI64_9ACTN</name>
<dbReference type="RefSeq" id="WP_167216443.1">
    <property type="nucleotide sequence ID" value="NZ_JAASRO010000001.1"/>
</dbReference>
<organism evidence="3 4">
    <name type="scientific">Kribbella shirazensis</name>
    <dbReference type="NCBI Taxonomy" id="1105143"/>
    <lineage>
        <taxon>Bacteria</taxon>
        <taxon>Bacillati</taxon>
        <taxon>Actinomycetota</taxon>
        <taxon>Actinomycetes</taxon>
        <taxon>Propionibacteriales</taxon>
        <taxon>Kribbellaceae</taxon>
        <taxon>Kribbella</taxon>
    </lineage>
</organism>
<dbReference type="Gene3D" id="3.40.190.10">
    <property type="entry name" value="Periplasmic binding protein-like II"/>
    <property type="match status" value="1"/>
</dbReference>
<evidence type="ECO:0000313" key="4">
    <source>
        <dbReference type="Proteomes" id="UP000555407"/>
    </source>
</evidence>
<dbReference type="CDD" id="cd08506">
    <property type="entry name" value="PBP2_clavulanate_OppA2"/>
    <property type="match status" value="1"/>
</dbReference>
<dbReference type="InterPro" id="IPR030678">
    <property type="entry name" value="Peptide/Ni-bd"/>
</dbReference>
<dbReference type="AlphaFoldDB" id="A0A7X5VI64"/>
<dbReference type="GO" id="GO:0042597">
    <property type="term" value="C:periplasmic space"/>
    <property type="evidence" value="ECO:0007669"/>
    <property type="project" value="UniProtKB-ARBA"/>
</dbReference>
<dbReference type="GO" id="GO:1904680">
    <property type="term" value="F:peptide transmembrane transporter activity"/>
    <property type="evidence" value="ECO:0007669"/>
    <property type="project" value="TreeGrafter"/>
</dbReference>
<dbReference type="InterPro" id="IPR000914">
    <property type="entry name" value="SBP_5_dom"/>
</dbReference>
<dbReference type="PANTHER" id="PTHR30290:SF83">
    <property type="entry name" value="ABC TRANSPORTER SUBSTRATE-BINDING PROTEIN"/>
    <property type="match status" value="1"/>
</dbReference>
<gene>
    <name evidence="3" type="ORF">BJY22_007457</name>
</gene>
<feature type="domain" description="Solute-binding protein family 5" evidence="2">
    <location>
        <begin position="97"/>
        <end position="507"/>
    </location>
</feature>
<dbReference type="SUPFAM" id="SSF53850">
    <property type="entry name" value="Periplasmic binding protein-like II"/>
    <property type="match status" value="1"/>
</dbReference>
<dbReference type="Pfam" id="PF00496">
    <property type="entry name" value="SBP_bac_5"/>
    <property type="match status" value="1"/>
</dbReference>
<dbReference type="Gene3D" id="3.10.105.10">
    <property type="entry name" value="Dipeptide-binding Protein, Domain 3"/>
    <property type="match status" value="1"/>
</dbReference>
<dbReference type="Proteomes" id="UP000555407">
    <property type="component" value="Unassembled WGS sequence"/>
</dbReference>
<proteinExistence type="predicted"/>
<feature type="chain" id="PRO_5030967319" evidence="1">
    <location>
        <begin position="23"/>
        <end position="601"/>
    </location>
</feature>
<dbReference type="InterPro" id="IPR039424">
    <property type="entry name" value="SBP_5"/>
</dbReference>
<dbReference type="PROSITE" id="PS51257">
    <property type="entry name" value="PROKAR_LIPOPROTEIN"/>
    <property type="match status" value="1"/>
</dbReference>
<dbReference type="GO" id="GO:0015833">
    <property type="term" value="P:peptide transport"/>
    <property type="evidence" value="ECO:0007669"/>
    <property type="project" value="TreeGrafter"/>
</dbReference>